<reference evidence="1 2" key="1">
    <citation type="journal article" date="2012" name="J. Bacteriol.">
        <title>Draft Genome Sequence Determination for Cystic Fibrosis and Chronic Granulomatous Disease Burkholderia multivorans Isolates.</title>
        <authorList>
            <person name="Varga J.J."/>
            <person name="Losada L."/>
            <person name="Zelazny A.M."/>
            <person name="Brinkac L."/>
            <person name="Harkins D."/>
            <person name="Radune D."/>
            <person name="Hostetler J."/>
            <person name="Sampaio E.P."/>
            <person name="Ronning C.M."/>
            <person name="Nierman W.C."/>
            <person name="Greenberg D.E."/>
            <person name="Holland S.M."/>
            <person name="Goldberg J.B."/>
        </authorList>
    </citation>
    <scope>NUCLEOTIDE SEQUENCE [LARGE SCALE GENOMIC DNA]</scope>
    <source>
        <strain evidence="1 2">CGD2</strain>
    </source>
</reference>
<dbReference type="AlphaFoldDB" id="B9BRA6"/>
<proteinExistence type="predicted"/>
<organism evidence="1 2">
    <name type="scientific">Burkholderia multivorans CGD2</name>
    <dbReference type="NCBI Taxonomy" id="513052"/>
    <lineage>
        <taxon>Bacteria</taxon>
        <taxon>Pseudomonadati</taxon>
        <taxon>Pseudomonadota</taxon>
        <taxon>Betaproteobacteria</taxon>
        <taxon>Burkholderiales</taxon>
        <taxon>Burkholderiaceae</taxon>
        <taxon>Burkholderia</taxon>
        <taxon>Burkholderia cepacia complex</taxon>
    </lineage>
</organism>
<name>B9BRA6_9BURK</name>
<evidence type="ECO:0000313" key="2">
    <source>
        <dbReference type="Proteomes" id="UP000004535"/>
    </source>
</evidence>
<evidence type="ECO:0000313" key="1">
    <source>
        <dbReference type="EMBL" id="EEE06327.1"/>
    </source>
</evidence>
<dbReference type="Proteomes" id="UP000004535">
    <property type="component" value="Unassembled WGS sequence"/>
</dbReference>
<gene>
    <name evidence="1" type="ORF">BURMUCGD2_3923</name>
</gene>
<comment type="caution">
    <text evidence="1">The sequence shown here is derived from an EMBL/GenBank/DDBJ whole genome shotgun (WGS) entry which is preliminary data.</text>
</comment>
<protein>
    <submittedName>
        <fullName evidence="1">Uncharacterized protein</fullName>
    </submittedName>
</protein>
<sequence>MVTDRLIDAVRGVMAIGWRSRSRRRGRCRSRWQALAIH</sequence>
<dbReference type="EMBL" id="ACFC01000006">
    <property type="protein sequence ID" value="EEE06327.1"/>
    <property type="molecule type" value="Genomic_DNA"/>
</dbReference>
<accession>B9BRA6</accession>